<dbReference type="EMBL" id="JAGFNK010000017">
    <property type="protein sequence ID" value="KAI9511757.1"/>
    <property type="molecule type" value="Genomic_DNA"/>
</dbReference>
<evidence type="ECO:0000313" key="2">
    <source>
        <dbReference type="Proteomes" id="UP001207468"/>
    </source>
</evidence>
<keyword evidence="2" id="KW-1185">Reference proteome</keyword>
<organism evidence="1 2">
    <name type="scientific">Russula earlei</name>
    <dbReference type="NCBI Taxonomy" id="71964"/>
    <lineage>
        <taxon>Eukaryota</taxon>
        <taxon>Fungi</taxon>
        <taxon>Dikarya</taxon>
        <taxon>Basidiomycota</taxon>
        <taxon>Agaricomycotina</taxon>
        <taxon>Agaricomycetes</taxon>
        <taxon>Russulales</taxon>
        <taxon>Russulaceae</taxon>
        <taxon>Russula</taxon>
    </lineage>
</organism>
<comment type="caution">
    <text evidence="1">The sequence shown here is derived from an EMBL/GenBank/DDBJ whole genome shotgun (WGS) entry which is preliminary data.</text>
</comment>
<sequence length="346" mass="37750">MEKHLCRWAGSHPYAMHSSSAQTIHLLLSTPCRCSPPGLPPRSIPRCRPAWVLRTHTTLPVLERRLFPALQSSCGGMSCHRVEAMHHPEQQELLPTVSPIAFFPAVTAASTSAPLAFHQDNSHYISVSTSPVVAAPVMLTAAIPACASVSPLIISTSSVISTLLTGASGSPSVFSASALSVVVSAPPTIVAPAVITVVSYDVHIIAYTLLFRIVNKFHQEVFSDPTEWAERFERDSDHSDAACEFHVKLLLSYTNYARLVMFSFGFQHAFQRGLEADDEVFFTRNLESAKTVVTVLVDSLVPTGYIHYALDGALFVFVAFASAFMLKLLRPECSRFITPGLETEVH</sequence>
<accession>A0ACC0ULQ4</accession>
<evidence type="ECO:0000313" key="1">
    <source>
        <dbReference type="EMBL" id="KAI9511757.1"/>
    </source>
</evidence>
<name>A0ACC0ULQ4_9AGAM</name>
<gene>
    <name evidence="1" type="ORF">F5148DRAFT_1315053</name>
</gene>
<reference evidence="1" key="1">
    <citation type="submission" date="2021-03" db="EMBL/GenBank/DDBJ databases">
        <title>Evolutionary priming and transition to the ectomycorrhizal habit in an iconic lineage of mushroom-forming fungi: is preadaptation a requirement?</title>
        <authorList>
            <consortium name="DOE Joint Genome Institute"/>
            <person name="Looney B.P."/>
            <person name="Miyauchi S."/>
            <person name="Morin E."/>
            <person name="Drula E."/>
            <person name="Courty P.E."/>
            <person name="Chicoki N."/>
            <person name="Fauchery L."/>
            <person name="Kohler A."/>
            <person name="Kuo A."/>
            <person name="LaButti K."/>
            <person name="Pangilinan J."/>
            <person name="Lipzen A."/>
            <person name="Riley R."/>
            <person name="Andreopoulos W."/>
            <person name="He G."/>
            <person name="Johnson J."/>
            <person name="Barry K.W."/>
            <person name="Grigoriev I.V."/>
            <person name="Nagy L."/>
            <person name="Hibbett D."/>
            <person name="Henrissat B."/>
            <person name="Matheny P.B."/>
            <person name="Labbe J."/>
            <person name="Martin A.F."/>
        </authorList>
    </citation>
    <scope>NUCLEOTIDE SEQUENCE</scope>
    <source>
        <strain evidence="1">BPL698</strain>
    </source>
</reference>
<protein>
    <submittedName>
        <fullName evidence="1">Uncharacterized protein</fullName>
    </submittedName>
</protein>
<dbReference type="Proteomes" id="UP001207468">
    <property type="component" value="Unassembled WGS sequence"/>
</dbReference>
<proteinExistence type="predicted"/>